<dbReference type="GO" id="GO:0005886">
    <property type="term" value="C:plasma membrane"/>
    <property type="evidence" value="ECO:0007669"/>
    <property type="project" value="UniProtKB-SubCell"/>
</dbReference>
<evidence type="ECO:0000313" key="23">
    <source>
        <dbReference type="EMBL" id="RXM97997.1"/>
    </source>
</evidence>
<dbReference type="Pfam" id="PF09763">
    <property type="entry name" value="Sec3_CC"/>
    <property type="match status" value="1"/>
</dbReference>
<evidence type="ECO:0000256" key="15">
    <source>
        <dbReference type="ARBA" id="ARBA00023212"/>
    </source>
</evidence>
<dbReference type="GO" id="GO:0000145">
    <property type="term" value="C:exocyst"/>
    <property type="evidence" value="ECO:0007669"/>
    <property type="project" value="InterPro"/>
</dbReference>
<keyword evidence="14" id="KW-0472">Membrane</keyword>
<comment type="similarity">
    <text evidence="16">Belongs to the CEP135/TSGA10 family.</text>
</comment>
<evidence type="ECO:0000256" key="17">
    <source>
        <dbReference type="ARBA" id="ARBA00061758"/>
    </source>
</evidence>
<dbReference type="InterPro" id="IPR019160">
    <property type="entry name" value="Sec3_CC"/>
</dbReference>
<sequence length="1840" mass="212154">MTAIKHALQRDIFTPNDERLLSIVNVCKAGKKKKNCFLCATVTTERPVQVKVVKVKKSDKGDFYKRQTAWELRELAVVDAKDANKENPEFDLHFEKVYKWVASSTAEKNSFISYIWKLNQRYLRKKIDFVNVSSQLLEESVPSGENQSVAGGDEETLDDYQELNTREEQDIEIMMEGCEYAISNAEAFAEKLSSELQVLDGANIQSIMASEKQVNTLMQLLDEALNEVDTIEGKLSSYEEMLQSVKEQMDQISQSNHLIQLSNTNNVRLLDEIEFLVNHMDLSKGHIKALQDGDLSSSKGIEACTDAAEALLQCMNVALRPGHDKLHAVKQQQHLFNDLREQFARRLTNHLNNVFVHQGHDQSATLAQHSVELSLPKHNPLHRDLLRYAKLMEWLKNTQCEKYEGLTGNLSEGLHGSSGKLTGSTSSLNKLPIQGGGSRRSQSSSLLDMGNMSASDLDVADRTKFDKIFEQVLSELEPLCLAEQDFISKFFKLQQQPSMLGSTASNQIKQMEEVKISKKSKVGILPFVTGIEQFAELAETIFRNAERRGDLDKAYVKLIRAVYFNVEKVANESQKTPRDVVMMENFHHIFSTLSRLKISCLETERKEAKYKYTDHLQSYVIYSLGQPLEKLNHFFEGVEARVAQGVREEEVSYQLAFNKQELRKVIKEYPGKEVKKGLDNLYKKVDKHLCEEENLLQVVWHSMQDEFIRQYKHFVGLIGRCYPGDLVHTTESLRNAKLSVGKTEKESKNLDAVLEPYRTENARLVRENNELHLGLLKIKEEKDKQSKDLKSSIRKLEHETADLKFLNNQYVHKVRSLEKDSKAKTDKIQQLQEKNLQAVVQTPGGKKRTIPFRRQRMQIDQTIPPSFVSSMPVPQPDDPYVADLLQVADNRIQELQQEVTKLKNELERSEGGIRHLNKQVEERDKEIERLGRALDGGRPHDVISLEARNNSSEKLIAHLNLQIEYLQQANRDLEKRVQGLQERKQTVSSEVANLSARNEELCQELTEIDHLAQQLERDKEMVLETADKELLEAKEEIKRQHKDIEDFEDSIAKLKTELEECHHENDKLKDDLLDSREQKQILHSLINQLEQEKKRLADRVEKLAITERELVFELERMQDLHGISRRDKSPSRLDAFVKSLEEERDFFKSEVEYLQRMVKGGESSRRGQSPTRASPVRGGSNEAELMQVVRERDELQAMLDRFEKHMTQDELNRLRKEAIRSPKSQKSVAVPHAVLQRVEEEREEAVADLRRMMMERDSLRERLKNVQESAAIDREQLEKRETVMENAIHTLEKERCDLRAHVTMLKETKELLEDEIKSQSNKVAQTSDEACHHRAELSSLRLLKDQIEHSLSDAQHRLSVKVSELQKAQEQIQKLEEKIGDLTRLGSSQREELTMLQNTISALDREKDNLQETVDEKTERLAALEDNLSNKENTLTNLRLGVSEMEASIDRLKDALNNREREITSLRRQMDAAHDELAEVGRSREIALRENRRLQDDLATMTRENQAINAEMQEAMHEKDELKIRVHTYITEVSRIESLMAAKEQENRDLLERFRMAYGQAENWESKVQEAEGHNSSIRLELLSVDTERRHLRERVNNLEREIQEHMSAQQAYEAQISSVAKNMSRLEEEVRRAQAEKSSVLADLASVRELCVKLDSSKETMSRQLTSKSMELERALGELEDVKSETELLKKQLSSEKLTIKNLETLLSSNREKEFQTHLSSHEKESEIKILRDRLTLADSKNASQTREVAQLRSKATHLQTELEILKRQLTTERFERERAVQEMRRQGLSLSSLRSSSPLSASLSPRSRSPERSILRTPEKSAERSSERSLLNRHNLLF</sequence>
<feature type="coiled-coil region" evidence="20">
    <location>
        <begin position="207"/>
        <end position="255"/>
    </location>
</feature>
<dbReference type="CDD" id="cd14683">
    <property type="entry name" value="PH-EXOC1"/>
    <property type="match status" value="1"/>
</dbReference>
<evidence type="ECO:0000256" key="13">
    <source>
        <dbReference type="ARBA" id="ARBA00023054"/>
    </source>
</evidence>
<comment type="similarity">
    <text evidence="6">Belongs to the SEC3 family.</text>
</comment>
<evidence type="ECO:0000256" key="7">
    <source>
        <dbReference type="ARBA" id="ARBA00022448"/>
    </source>
</evidence>
<dbReference type="InterPro" id="IPR048628">
    <property type="entry name" value="Sec3_C"/>
</dbReference>
<feature type="compositionally biased region" description="Basic and acidic residues" evidence="21">
    <location>
        <begin position="1810"/>
        <end position="1829"/>
    </location>
</feature>
<dbReference type="PANTHER" id="PTHR20544:SF1">
    <property type="entry name" value="CENTROSOMAL PROTEIN 135KDA"/>
    <property type="match status" value="1"/>
</dbReference>
<feature type="compositionally biased region" description="Low complexity" evidence="21">
    <location>
        <begin position="1790"/>
        <end position="1809"/>
    </location>
</feature>
<keyword evidence="10" id="KW-0963">Cytoplasm</keyword>
<dbReference type="InterPro" id="IPR028258">
    <property type="entry name" value="Sec3-PIP2_bind"/>
</dbReference>
<accession>A0A662YN65</accession>
<feature type="domain" description="Exocyst complex component Sec3 PIP2-binding N-terminal" evidence="22">
    <location>
        <begin position="31"/>
        <end position="122"/>
    </location>
</feature>
<organism evidence="23 24">
    <name type="scientific">Acipenser ruthenus</name>
    <name type="common">Sterlet sturgeon</name>
    <dbReference type="NCBI Taxonomy" id="7906"/>
    <lineage>
        <taxon>Eukaryota</taxon>
        <taxon>Metazoa</taxon>
        <taxon>Chordata</taxon>
        <taxon>Craniata</taxon>
        <taxon>Vertebrata</taxon>
        <taxon>Euteleostomi</taxon>
        <taxon>Actinopterygii</taxon>
        <taxon>Chondrostei</taxon>
        <taxon>Acipenseriformes</taxon>
        <taxon>Acipenseridae</taxon>
        <taxon>Acipenser</taxon>
    </lineage>
</organism>
<dbReference type="Proteomes" id="UP000289886">
    <property type="component" value="Unassembled WGS sequence"/>
</dbReference>
<feature type="region of interest" description="Disordered" evidence="21">
    <location>
        <begin position="1158"/>
        <end position="1182"/>
    </location>
</feature>
<proteinExistence type="inferred from homology"/>
<dbReference type="GO" id="GO:0005814">
    <property type="term" value="C:centriole"/>
    <property type="evidence" value="ECO:0007669"/>
    <property type="project" value="UniProtKB-SubCell"/>
</dbReference>
<evidence type="ECO:0000256" key="16">
    <source>
        <dbReference type="ARBA" id="ARBA00038123"/>
    </source>
</evidence>
<evidence type="ECO:0000313" key="24">
    <source>
        <dbReference type="Proteomes" id="UP000289886"/>
    </source>
</evidence>
<feature type="region of interest" description="Disordered" evidence="21">
    <location>
        <begin position="1787"/>
        <end position="1833"/>
    </location>
</feature>
<feature type="compositionally biased region" description="Low complexity" evidence="21">
    <location>
        <begin position="415"/>
        <end position="428"/>
    </location>
</feature>
<comment type="subunit">
    <text evidence="17">The exocyst complex is composed of EXOC1, EXOC2, EXOC3, EXOC4, EXOC5, EXOC6, EXOC7 and EXOC8. Interacts with EEF1A1. Interacts with SLC6A9; interaction increases the transporter capacity of SLC6A9 probably by promoting its insertion into the cell membrane.</text>
</comment>
<evidence type="ECO:0000256" key="6">
    <source>
        <dbReference type="ARBA" id="ARBA00006518"/>
    </source>
</evidence>
<feature type="coiled-coil region" evidence="20">
    <location>
        <begin position="1743"/>
        <end position="1770"/>
    </location>
</feature>
<dbReference type="Pfam" id="PF15277">
    <property type="entry name" value="Sec3-PIP2_bind"/>
    <property type="match status" value="1"/>
</dbReference>
<dbReference type="GO" id="GO:0048471">
    <property type="term" value="C:perinuclear region of cytoplasm"/>
    <property type="evidence" value="ECO:0007669"/>
    <property type="project" value="UniProtKB-SubCell"/>
</dbReference>
<reference evidence="23 24" key="1">
    <citation type="submission" date="2019-01" db="EMBL/GenBank/DDBJ databases">
        <title>Draft Genome and Complete Hox-Cluster Characterization of the Sterlet Sturgeon (Acipenser ruthenus).</title>
        <authorList>
            <person name="Wei Q."/>
        </authorList>
    </citation>
    <scope>NUCLEOTIDE SEQUENCE [LARGE SCALE GENOMIC DNA]</scope>
    <source>
        <strain evidence="23">WHYD16114868_AA</strain>
        <tissue evidence="23">Blood</tissue>
    </source>
</reference>
<keyword evidence="7" id="KW-0813">Transport</keyword>
<keyword evidence="11" id="KW-0597">Phosphoprotein</keyword>
<evidence type="ECO:0000256" key="5">
    <source>
        <dbReference type="ARBA" id="ARBA00004556"/>
    </source>
</evidence>
<dbReference type="GO" id="GO:0006887">
    <property type="term" value="P:exocytosis"/>
    <property type="evidence" value="ECO:0007669"/>
    <property type="project" value="UniProtKB-KW"/>
</dbReference>
<comment type="caution">
    <text evidence="23">The sequence shown here is derived from an EMBL/GenBank/DDBJ whole genome shotgun (WGS) entry which is preliminary data.</text>
</comment>
<evidence type="ECO:0000256" key="12">
    <source>
        <dbReference type="ARBA" id="ARBA00022927"/>
    </source>
</evidence>
<keyword evidence="12" id="KW-0653">Protein transport</keyword>
<dbReference type="Gene3D" id="1.10.287.1490">
    <property type="match status" value="1"/>
</dbReference>
<feature type="coiled-coil region" evidence="20">
    <location>
        <begin position="885"/>
        <end position="1109"/>
    </location>
</feature>
<protein>
    <recommendedName>
        <fullName evidence="18">Exocyst complex component 1</fullName>
    </recommendedName>
    <alternativeName>
        <fullName evidence="19">Exocyst complex component Sec3</fullName>
    </alternativeName>
</protein>
<keyword evidence="13 20" id="KW-0175">Coiled coil</keyword>
<evidence type="ECO:0000256" key="3">
    <source>
        <dbReference type="ARBA" id="ARBA00004236"/>
    </source>
</evidence>
<dbReference type="GO" id="GO:0015031">
    <property type="term" value="P:protein transport"/>
    <property type="evidence" value="ECO:0007669"/>
    <property type="project" value="UniProtKB-KW"/>
</dbReference>
<keyword evidence="24" id="KW-1185">Reference proteome</keyword>
<dbReference type="Gene3D" id="2.30.29.90">
    <property type="match status" value="1"/>
</dbReference>
<comment type="function">
    <text evidence="1">Component of the exocyst complex involved in the docking of exocytic vesicles with fusion sites on the plasma membrane.</text>
</comment>
<comment type="subcellular location">
    <subcellularLocation>
        <location evidence="3">Cell membrane</location>
    </subcellularLocation>
    <subcellularLocation>
        <location evidence="2">Cytoplasm</location>
        <location evidence="2">Cytoskeleton</location>
        <location evidence="2">Microtubule organizing center</location>
        <location evidence="2">Centrosome</location>
        <location evidence="2">Centriole</location>
    </subcellularLocation>
    <subcellularLocation>
        <location evidence="5">Cytoplasm</location>
        <location evidence="5">Perinuclear region</location>
    </subcellularLocation>
    <subcellularLocation>
        <location evidence="4">Midbody</location>
        <location evidence="4">Midbody ring</location>
    </subcellularLocation>
</comment>
<dbReference type="Gene3D" id="1.10.287.2610">
    <property type="match status" value="1"/>
</dbReference>
<keyword evidence="9" id="KW-0268">Exocytosis</keyword>
<evidence type="ECO:0000256" key="14">
    <source>
        <dbReference type="ARBA" id="ARBA00023136"/>
    </source>
</evidence>
<evidence type="ECO:0000256" key="4">
    <source>
        <dbReference type="ARBA" id="ARBA00004476"/>
    </source>
</evidence>
<evidence type="ECO:0000256" key="19">
    <source>
        <dbReference type="ARBA" id="ARBA00079611"/>
    </source>
</evidence>
<evidence type="ECO:0000256" key="1">
    <source>
        <dbReference type="ARBA" id="ARBA00002660"/>
    </source>
</evidence>
<dbReference type="SUPFAM" id="SSF57997">
    <property type="entry name" value="Tropomyosin"/>
    <property type="match status" value="1"/>
</dbReference>
<evidence type="ECO:0000256" key="21">
    <source>
        <dbReference type="SAM" id="MobiDB-lite"/>
    </source>
</evidence>
<evidence type="ECO:0000256" key="11">
    <source>
        <dbReference type="ARBA" id="ARBA00022553"/>
    </source>
</evidence>
<feature type="coiled-coil region" evidence="20">
    <location>
        <begin position="1582"/>
        <end position="1697"/>
    </location>
</feature>
<dbReference type="FunFam" id="2.30.29.90:FF:000001">
    <property type="entry name" value="exocyst complex component 1 isoform X1"/>
    <property type="match status" value="1"/>
</dbReference>
<keyword evidence="8" id="KW-1003">Cell membrane</keyword>
<feature type="region of interest" description="Disordered" evidence="21">
    <location>
        <begin position="415"/>
        <end position="447"/>
    </location>
</feature>
<evidence type="ECO:0000256" key="2">
    <source>
        <dbReference type="ARBA" id="ARBA00004114"/>
    </source>
</evidence>
<evidence type="ECO:0000259" key="22">
    <source>
        <dbReference type="SMART" id="SM01313"/>
    </source>
</evidence>
<dbReference type="SMART" id="SM01313">
    <property type="entry name" value="Sec3-PIP2_bind"/>
    <property type="match status" value="1"/>
</dbReference>
<dbReference type="PANTHER" id="PTHR20544">
    <property type="entry name" value="CENTROSOMAL PROTEIN CEP135"/>
    <property type="match status" value="1"/>
</dbReference>
<feature type="coiled-coil region" evidence="20">
    <location>
        <begin position="1235"/>
        <end position="1553"/>
    </location>
</feature>
<dbReference type="CDD" id="cd22292">
    <property type="entry name" value="cc_Cep135_MBD"/>
    <property type="match status" value="1"/>
</dbReference>
<dbReference type="EMBL" id="SCEB01000853">
    <property type="protein sequence ID" value="RXM97997.1"/>
    <property type="molecule type" value="Genomic_DNA"/>
</dbReference>
<evidence type="ECO:0000256" key="18">
    <source>
        <dbReference type="ARBA" id="ARBA00068988"/>
    </source>
</evidence>
<gene>
    <name evidence="23" type="ORF">EOD39_13717</name>
</gene>
<dbReference type="Pfam" id="PF20654">
    <property type="entry name" value="Sec3_C-term"/>
    <property type="match status" value="1"/>
</dbReference>
<evidence type="ECO:0000256" key="9">
    <source>
        <dbReference type="ARBA" id="ARBA00022483"/>
    </source>
</evidence>
<feature type="coiled-coil region" evidence="20">
    <location>
        <begin position="779"/>
        <end position="834"/>
    </location>
</feature>
<name>A0A662YN65_ACIRT</name>
<evidence type="ECO:0000256" key="20">
    <source>
        <dbReference type="SAM" id="Coils"/>
    </source>
</evidence>
<evidence type="ECO:0000256" key="10">
    <source>
        <dbReference type="ARBA" id="ARBA00022490"/>
    </source>
</evidence>
<dbReference type="GO" id="GO:0090543">
    <property type="term" value="C:Flemming body"/>
    <property type="evidence" value="ECO:0007669"/>
    <property type="project" value="UniProtKB-SubCell"/>
</dbReference>
<keyword evidence="15" id="KW-0206">Cytoskeleton</keyword>
<evidence type="ECO:0000256" key="8">
    <source>
        <dbReference type="ARBA" id="ARBA00022475"/>
    </source>
</evidence>
<dbReference type="InterPro" id="IPR051877">
    <property type="entry name" value="Centriole_BasalBody_StrucProt"/>
</dbReference>